<feature type="transmembrane region" description="Helical" evidence="7">
    <location>
        <begin position="273"/>
        <end position="301"/>
    </location>
</feature>
<feature type="transmembrane region" description="Helical" evidence="7">
    <location>
        <begin position="208"/>
        <end position="228"/>
    </location>
</feature>
<dbReference type="InterPro" id="IPR036259">
    <property type="entry name" value="MFS_trans_sf"/>
</dbReference>
<dbReference type="Gene3D" id="1.20.1250.20">
    <property type="entry name" value="MFS general substrate transporter like domains"/>
    <property type="match status" value="1"/>
</dbReference>
<dbReference type="Proteomes" id="UP000295632">
    <property type="component" value="Unassembled WGS sequence"/>
</dbReference>
<feature type="transmembrane region" description="Helical" evidence="7">
    <location>
        <begin position="366"/>
        <end position="384"/>
    </location>
</feature>
<dbReference type="InterPro" id="IPR020846">
    <property type="entry name" value="MFS_dom"/>
</dbReference>
<dbReference type="Gene3D" id="1.20.1720.10">
    <property type="entry name" value="Multidrug resistance protein D"/>
    <property type="match status" value="1"/>
</dbReference>
<dbReference type="PANTHER" id="PTHR42718">
    <property type="entry name" value="MAJOR FACILITATOR SUPERFAMILY MULTIDRUG TRANSPORTER MFSC"/>
    <property type="match status" value="1"/>
</dbReference>
<protein>
    <submittedName>
        <fullName evidence="9">DHA2 family lincomycin resistance protein-like MFS transporter</fullName>
    </submittedName>
</protein>
<dbReference type="CDD" id="cd17503">
    <property type="entry name" value="MFS_LmrB_MDR_like"/>
    <property type="match status" value="1"/>
</dbReference>
<keyword evidence="4 7" id="KW-0812">Transmembrane</keyword>
<organism evidence="9 10">
    <name type="scientific">Aureibacillus halotolerans</name>
    <dbReference type="NCBI Taxonomy" id="1508390"/>
    <lineage>
        <taxon>Bacteria</taxon>
        <taxon>Bacillati</taxon>
        <taxon>Bacillota</taxon>
        <taxon>Bacilli</taxon>
        <taxon>Bacillales</taxon>
        <taxon>Bacillaceae</taxon>
        <taxon>Aureibacillus</taxon>
    </lineage>
</organism>
<dbReference type="RefSeq" id="WP_133579669.1">
    <property type="nucleotide sequence ID" value="NZ_SNYJ01000004.1"/>
</dbReference>
<keyword evidence="2" id="KW-0813">Transport</keyword>
<feature type="transmembrane region" description="Helical" evidence="7">
    <location>
        <begin position="175"/>
        <end position="196"/>
    </location>
</feature>
<evidence type="ECO:0000256" key="2">
    <source>
        <dbReference type="ARBA" id="ARBA00022448"/>
    </source>
</evidence>
<feature type="transmembrane region" description="Helical" evidence="7">
    <location>
        <begin position="117"/>
        <end position="137"/>
    </location>
</feature>
<feature type="transmembrane region" description="Helical" evidence="7">
    <location>
        <begin position="405"/>
        <end position="425"/>
    </location>
</feature>
<evidence type="ECO:0000256" key="4">
    <source>
        <dbReference type="ARBA" id="ARBA00022692"/>
    </source>
</evidence>
<evidence type="ECO:0000256" key="5">
    <source>
        <dbReference type="ARBA" id="ARBA00022989"/>
    </source>
</evidence>
<dbReference type="Pfam" id="PF07690">
    <property type="entry name" value="MFS_1"/>
    <property type="match status" value="1"/>
</dbReference>
<evidence type="ECO:0000313" key="10">
    <source>
        <dbReference type="Proteomes" id="UP000295632"/>
    </source>
</evidence>
<dbReference type="PANTHER" id="PTHR42718:SF43">
    <property type="entry name" value="LINCOMYCIN RESISTANCE PROTEIN LMRB"/>
    <property type="match status" value="1"/>
</dbReference>
<dbReference type="SUPFAM" id="SSF103473">
    <property type="entry name" value="MFS general substrate transporter"/>
    <property type="match status" value="1"/>
</dbReference>
<gene>
    <name evidence="9" type="ORF">EV213_10462</name>
</gene>
<dbReference type="InterPro" id="IPR004638">
    <property type="entry name" value="EmrB-like"/>
</dbReference>
<dbReference type="GO" id="GO:0022857">
    <property type="term" value="F:transmembrane transporter activity"/>
    <property type="evidence" value="ECO:0007669"/>
    <property type="project" value="InterPro"/>
</dbReference>
<comment type="caution">
    <text evidence="9">The sequence shown here is derived from an EMBL/GenBank/DDBJ whole genome shotgun (WGS) entry which is preliminary data.</text>
</comment>
<dbReference type="PRINTS" id="PR01036">
    <property type="entry name" value="TCRTETB"/>
</dbReference>
<dbReference type="InterPro" id="IPR011701">
    <property type="entry name" value="MFS"/>
</dbReference>
<feature type="transmembrane region" description="Helical" evidence="7">
    <location>
        <begin position="64"/>
        <end position="83"/>
    </location>
</feature>
<feature type="transmembrane region" description="Helical" evidence="7">
    <location>
        <begin position="240"/>
        <end position="261"/>
    </location>
</feature>
<dbReference type="PROSITE" id="PS50850">
    <property type="entry name" value="MFS"/>
    <property type="match status" value="1"/>
</dbReference>
<proteinExistence type="predicted"/>
<keyword evidence="6 7" id="KW-0472">Membrane</keyword>
<sequence>MNTTNTSTAPAGIDPNIKVVPIMVALITGVFFSIMNETLLNVALTPLSEQFDVPHTTIQWLTTGYLLVVGILVPISALLISWFTTRQMFIGGMIIFTIGTLICGFAPNFPVLLIGRLVQATSTGLMLPILMNTILVLIPAERRGSAMGLIGLVIMFAPAIGPTLSGLIVENFGTQWLFFFVVPFALLSIGIAWVYLKNVTRVTKPKINIPSIILSTIGFGGIVFGFSSAEGEAGFAQPQVIVSIVVGAIALAAFIVLQLRLKEPMLDFRTFKYPMFSISTILMVIVMMSMFSTMILLPMLLTDGIGLTGTIAGLALLPGGLLNGLFSPITGRLFDKFGPRALIIPGTIALSIVLFFLSNINADTPFALFVALHIVLMLSISMIMMPTQTNGLNQLDQSLYPHGTAILNTLMQVAGAIGIAFFVGIKASGVMSAEADGATEAMAVIAGTKGAFTIAFVISLLAVVLSFFTKRAKSPQGAPGEANQQPMH</sequence>
<evidence type="ECO:0000256" key="7">
    <source>
        <dbReference type="SAM" id="Phobius"/>
    </source>
</evidence>
<keyword evidence="5 7" id="KW-1133">Transmembrane helix</keyword>
<evidence type="ECO:0000256" key="1">
    <source>
        <dbReference type="ARBA" id="ARBA00004651"/>
    </source>
</evidence>
<feature type="transmembrane region" description="Helical" evidence="7">
    <location>
        <begin position="445"/>
        <end position="468"/>
    </location>
</feature>
<dbReference type="NCBIfam" id="TIGR00711">
    <property type="entry name" value="efflux_EmrB"/>
    <property type="match status" value="1"/>
</dbReference>
<keyword evidence="3" id="KW-1003">Cell membrane</keyword>
<feature type="transmembrane region" description="Helical" evidence="7">
    <location>
        <begin position="341"/>
        <end position="360"/>
    </location>
</feature>
<evidence type="ECO:0000256" key="6">
    <source>
        <dbReference type="ARBA" id="ARBA00023136"/>
    </source>
</evidence>
<keyword evidence="10" id="KW-1185">Reference proteome</keyword>
<evidence type="ECO:0000256" key="3">
    <source>
        <dbReference type="ARBA" id="ARBA00022475"/>
    </source>
</evidence>
<dbReference type="OrthoDB" id="9816041at2"/>
<feature type="domain" description="Major facilitator superfamily (MFS) profile" evidence="8">
    <location>
        <begin position="22"/>
        <end position="474"/>
    </location>
</feature>
<evidence type="ECO:0000259" key="8">
    <source>
        <dbReference type="PROSITE" id="PS50850"/>
    </source>
</evidence>
<dbReference type="GO" id="GO:0005886">
    <property type="term" value="C:plasma membrane"/>
    <property type="evidence" value="ECO:0007669"/>
    <property type="project" value="UniProtKB-SubCell"/>
</dbReference>
<feature type="transmembrane region" description="Helical" evidence="7">
    <location>
        <begin position="90"/>
        <end position="111"/>
    </location>
</feature>
<feature type="transmembrane region" description="Helical" evidence="7">
    <location>
        <begin position="149"/>
        <end position="169"/>
    </location>
</feature>
<dbReference type="AlphaFoldDB" id="A0A4R6UD83"/>
<feature type="transmembrane region" description="Helical" evidence="7">
    <location>
        <begin position="20"/>
        <end position="44"/>
    </location>
</feature>
<reference evidence="9 10" key="1">
    <citation type="submission" date="2019-03" db="EMBL/GenBank/DDBJ databases">
        <title>Genomic Encyclopedia of Type Strains, Phase IV (KMG-IV): sequencing the most valuable type-strain genomes for metagenomic binning, comparative biology and taxonomic classification.</title>
        <authorList>
            <person name="Goeker M."/>
        </authorList>
    </citation>
    <scope>NUCLEOTIDE SEQUENCE [LARGE SCALE GENOMIC DNA]</scope>
    <source>
        <strain evidence="9 10">DSM 28697</strain>
    </source>
</reference>
<comment type="subcellular location">
    <subcellularLocation>
        <location evidence="1">Cell membrane</location>
        <topology evidence="1">Multi-pass membrane protein</topology>
    </subcellularLocation>
</comment>
<accession>A0A4R6UD83</accession>
<evidence type="ECO:0000313" key="9">
    <source>
        <dbReference type="EMBL" id="TDQ41064.1"/>
    </source>
</evidence>
<feature type="transmembrane region" description="Helical" evidence="7">
    <location>
        <begin position="307"/>
        <end position="329"/>
    </location>
</feature>
<dbReference type="EMBL" id="SNYJ01000004">
    <property type="protein sequence ID" value="TDQ41064.1"/>
    <property type="molecule type" value="Genomic_DNA"/>
</dbReference>
<name>A0A4R6UD83_9BACI</name>